<dbReference type="CDD" id="cd14733">
    <property type="entry name" value="BACK"/>
    <property type="match status" value="1"/>
</dbReference>
<dbReference type="Pfam" id="PF00651">
    <property type="entry name" value="BTB"/>
    <property type="match status" value="1"/>
</dbReference>
<dbReference type="InterPro" id="IPR009091">
    <property type="entry name" value="RCC1/BLIP-II"/>
</dbReference>
<evidence type="ECO:0000313" key="4">
    <source>
        <dbReference type="Proteomes" id="UP000078541"/>
    </source>
</evidence>
<dbReference type="EMBL" id="KQ981652">
    <property type="protein sequence ID" value="KYN38642.1"/>
    <property type="molecule type" value="Genomic_DNA"/>
</dbReference>
<dbReference type="InterPro" id="IPR052407">
    <property type="entry name" value="BTB_POZ_domain_cont_9"/>
</dbReference>
<dbReference type="InterPro" id="IPR000408">
    <property type="entry name" value="Reg_chr_condens"/>
</dbReference>
<dbReference type="Gene3D" id="2.130.10.30">
    <property type="entry name" value="Regulator of chromosome condensation 1/beta-lactamase-inhibitor protein II"/>
    <property type="match status" value="1"/>
</dbReference>
<dbReference type="Gene3D" id="3.30.710.10">
    <property type="entry name" value="Potassium Channel Kv1.1, Chain A"/>
    <property type="match status" value="1"/>
</dbReference>
<dbReference type="GO" id="GO:0005737">
    <property type="term" value="C:cytoplasm"/>
    <property type="evidence" value="ECO:0007669"/>
    <property type="project" value="TreeGrafter"/>
</dbReference>
<protein>
    <submittedName>
        <fullName evidence="3">RCC1 and BTB domain-containing protein 1</fullName>
    </submittedName>
</protein>
<evidence type="ECO:0000313" key="3">
    <source>
        <dbReference type="EMBL" id="KYN38642.1"/>
    </source>
</evidence>
<feature type="repeat" description="RCC1" evidence="1">
    <location>
        <begin position="57"/>
        <end position="109"/>
    </location>
</feature>
<dbReference type="InterPro" id="IPR000210">
    <property type="entry name" value="BTB/POZ_dom"/>
</dbReference>
<dbReference type="SUPFAM" id="SSF50985">
    <property type="entry name" value="RCC1/BLIP-II"/>
    <property type="match status" value="1"/>
</dbReference>
<dbReference type="PROSITE" id="PS50012">
    <property type="entry name" value="RCC1_3"/>
    <property type="match status" value="1"/>
</dbReference>
<accession>A0A151JWB0</accession>
<dbReference type="STRING" id="34720.A0A151JWB0"/>
<name>A0A151JWB0_9HYME</name>
<reference evidence="3 4" key="1">
    <citation type="submission" date="2016-03" db="EMBL/GenBank/DDBJ databases">
        <title>Trachymyrmex septentrionalis WGS genome.</title>
        <authorList>
            <person name="Nygaard S."/>
            <person name="Hu H."/>
            <person name="Boomsma J."/>
            <person name="Zhang G."/>
        </authorList>
    </citation>
    <scope>NUCLEOTIDE SEQUENCE [LARGE SCALE GENOMIC DNA]</scope>
    <source>
        <strain evidence="3">Tsep2-gDNA-1</strain>
        <tissue evidence="3">Whole body</tissue>
    </source>
</reference>
<dbReference type="PANTHER" id="PTHR46306:SF1">
    <property type="entry name" value="BTB_POZ DOMAIN-CONTAINING PROTEIN 9"/>
    <property type="match status" value="1"/>
</dbReference>
<dbReference type="InterPro" id="IPR011333">
    <property type="entry name" value="SKP1/BTB/POZ_sf"/>
</dbReference>
<dbReference type="SMART" id="SM00225">
    <property type="entry name" value="BTB"/>
    <property type="match status" value="1"/>
</dbReference>
<dbReference type="PROSITE" id="PS50097">
    <property type="entry name" value="BTB"/>
    <property type="match status" value="1"/>
</dbReference>
<evidence type="ECO:0000259" key="2">
    <source>
        <dbReference type="PROSITE" id="PS50097"/>
    </source>
</evidence>
<dbReference type="AlphaFoldDB" id="A0A151JWB0"/>
<feature type="domain" description="BTB" evidence="2">
    <location>
        <begin position="174"/>
        <end position="241"/>
    </location>
</feature>
<proteinExistence type="predicted"/>
<sequence length="332" mass="38619">MLKSQSPLTIFQTSTLSKALYHPPSPITFWIGMERTNQILAKITCGYTHVLALSTEGNIFIWGGNSHGQLGCNSRNDIHDPQMIMITPAPMKMLDVAAMKNMSCAISEEKLIYVWGNCFDQQIQIPVACEYTTLFDICNAMSARPPTTVKCFEQSEKATILNDIAKAFNNPSFSDLVIKIEQQSIYVYKNILQFRTSHFKRIDQFISFEDGQNVIRLNGFSYAIYNIYFKYLYTGNIYISDMSLEERFHLLRLADSLNDNRFKESCYRVIKKNITDENVFVLYNMAQKYSDNLLEKLCIQYFQENKPYVIQMPNFLELNEDVRNMFMDLPYW</sequence>
<dbReference type="SUPFAM" id="SSF54695">
    <property type="entry name" value="POZ domain"/>
    <property type="match status" value="1"/>
</dbReference>
<keyword evidence="4" id="KW-1185">Reference proteome</keyword>
<organism evidence="3 4">
    <name type="scientific">Trachymyrmex septentrionalis</name>
    <dbReference type="NCBI Taxonomy" id="34720"/>
    <lineage>
        <taxon>Eukaryota</taxon>
        <taxon>Metazoa</taxon>
        <taxon>Ecdysozoa</taxon>
        <taxon>Arthropoda</taxon>
        <taxon>Hexapoda</taxon>
        <taxon>Insecta</taxon>
        <taxon>Pterygota</taxon>
        <taxon>Neoptera</taxon>
        <taxon>Endopterygota</taxon>
        <taxon>Hymenoptera</taxon>
        <taxon>Apocrita</taxon>
        <taxon>Aculeata</taxon>
        <taxon>Formicoidea</taxon>
        <taxon>Formicidae</taxon>
        <taxon>Myrmicinae</taxon>
        <taxon>Trachymyrmex</taxon>
    </lineage>
</organism>
<dbReference type="PANTHER" id="PTHR46306">
    <property type="entry name" value="BTB/POZ DOMAIN-CONTAINING PROTEIN 9"/>
    <property type="match status" value="1"/>
</dbReference>
<evidence type="ECO:0000256" key="1">
    <source>
        <dbReference type="PROSITE-ProRule" id="PRU00235"/>
    </source>
</evidence>
<gene>
    <name evidence="3" type="ORF">ALC56_06992</name>
</gene>
<dbReference type="Proteomes" id="UP000078541">
    <property type="component" value="Unassembled WGS sequence"/>
</dbReference>
<dbReference type="Pfam" id="PF13540">
    <property type="entry name" value="RCC1_2"/>
    <property type="match status" value="1"/>
</dbReference>